<dbReference type="InterPro" id="IPR019734">
    <property type="entry name" value="TPR_rpt"/>
</dbReference>
<evidence type="ECO:0000313" key="3">
    <source>
        <dbReference type="Proteomes" id="UP000275281"/>
    </source>
</evidence>
<organism evidence="2 3">
    <name type="scientific">Alteromonas sediminis</name>
    <dbReference type="NCBI Taxonomy" id="2259342"/>
    <lineage>
        <taxon>Bacteria</taxon>
        <taxon>Pseudomonadati</taxon>
        <taxon>Pseudomonadota</taxon>
        <taxon>Gammaproteobacteria</taxon>
        <taxon>Alteromonadales</taxon>
        <taxon>Alteromonadaceae</taxon>
        <taxon>Alteromonas/Salinimonas group</taxon>
        <taxon>Alteromonas</taxon>
    </lineage>
</organism>
<evidence type="ECO:0008006" key="4">
    <source>
        <dbReference type="Google" id="ProtNLM"/>
    </source>
</evidence>
<keyword evidence="3" id="KW-1185">Reference proteome</keyword>
<comment type="caution">
    <text evidence="2">The sequence shown here is derived from an EMBL/GenBank/DDBJ whole genome shotgun (WGS) entry which is preliminary data.</text>
</comment>
<evidence type="ECO:0000313" key="2">
    <source>
        <dbReference type="EMBL" id="RPJ68168.1"/>
    </source>
</evidence>
<reference evidence="2 3" key="1">
    <citation type="submission" date="2018-11" db="EMBL/GenBank/DDBJ databases">
        <authorList>
            <person name="Ye M.-Q."/>
            <person name="Du Z.-J."/>
        </authorList>
    </citation>
    <scope>NUCLEOTIDE SEQUENCE [LARGE SCALE GENOMIC DNA]</scope>
    <source>
        <strain evidence="2 3">U0105</strain>
    </source>
</reference>
<dbReference type="OrthoDB" id="6286134at2"/>
<dbReference type="Gene3D" id="1.25.40.10">
    <property type="entry name" value="Tetratricopeptide repeat domain"/>
    <property type="match status" value="1"/>
</dbReference>
<gene>
    <name evidence="2" type="ORF">DRW07_01805</name>
</gene>
<proteinExistence type="predicted"/>
<dbReference type="RefSeq" id="WP_124026170.1">
    <property type="nucleotide sequence ID" value="NZ_JBHRSN010000005.1"/>
</dbReference>
<sequence>MSQQSLDQQLAEQQRRLRLRRRNRLALVCLAVTGLAVAVFASQLLFTEGQSAGQFAREPVLTAEQKEKSRDAFMQSLLEFEQSRESMLAESHIQSFDRDEYNRIKNTKEAALAAFARGEFKVANRAIDEADSKAQAYLSQWETAFESLYRDAAQAFVNGDIDTAQFAYQQARQRNPGSEKLKALGRRIFAYDQVEQLLAQYRAAIAENNTGKQIQLLTRALQLDPARVELQPLIDELTAAERTDKVAALVEEGNKALANNQLERARQHLSQASTLDSKDAGVRAAMQALEQRTKTDQLFQLLAELDVNVNADDWQAVSTLAKSALTTYPNNKALKQLASTANDIVAKSAEFKGFMARSTAFYDSGFRQRVRQALMSNEHLLSHSAMLAGQAEAIRDKLKKMETPVMVTLTSDGKTHVTIFKEASLGKFERTDKTMLPGTYRVEGRCDGYQTIQKDLRVEATSDPIMLHIACEKRI</sequence>
<dbReference type="SMART" id="SM00028">
    <property type="entry name" value="TPR"/>
    <property type="match status" value="2"/>
</dbReference>
<keyword evidence="1" id="KW-0812">Transmembrane</keyword>
<keyword evidence="1" id="KW-0472">Membrane</keyword>
<dbReference type="SUPFAM" id="SSF48452">
    <property type="entry name" value="TPR-like"/>
    <property type="match status" value="1"/>
</dbReference>
<dbReference type="AlphaFoldDB" id="A0A3N5ZDH9"/>
<protein>
    <recommendedName>
        <fullName evidence="4">PEGA domain-containing protein</fullName>
    </recommendedName>
</protein>
<keyword evidence="1" id="KW-1133">Transmembrane helix</keyword>
<dbReference type="EMBL" id="RPOK01000001">
    <property type="protein sequence ID" value="RPJ68168.1"/>
    <property type="molecule type" value="Genomic_DNA"/>
</dbReference>
<accession>A0A3N5ZDH9</accession>
<feature type="transmembrane region" description="Helical" evidence="1">
    <location>
        <begin position="25"/>
        <end position="46"/>
    </location>
</feature>
<evidence type="ECO:0000256" key="1">
    <source>
        <dbReference type="SAM" id="Phobius"/>
    </source>
</evidence>
<dbReference type="Proteomes" id="UP000275281">
    <property type="component" value="Unassembled WGS sequence"/>
</dbReference>
<name>A0A3N5ZDH9_9ALTE</name>
<dbReference type="InterPro" id="IPR011990">
    <property type="entry name" value="TPR-like_helical_dom_sf"/>
</dbReference>